<organism evidence="2 3">
    <name type="scientific">Forsythia ovata</name>
    <dbReference type="NCBI Taxonomy" id="205694"/>
    <lineage>
        <taxon>Eukaryota</taxon>
        <taxon>Viridiplantae</taxon>
        <taxon>Streptophyta</taxon>
        <taxon>Embryophyta</taxon>
        <taxon>Tracheophyta</taxon>
        <taxon>Spermatophyta</taxon>
        <taxon>Magnoliopsida</taxon>
        <taxon>eudicotyledons</taxon>
        <taxon>Gunneridae</taxon>
        <taxon>Pentapetalae</taxon>
        <taxon>asterids</taxon>
        <taxon>lamiids</taxon>
        <taxon>Lamiales</taxon>
        <taxon>Oleaceae</taxon>
        <taxon>Forsythieae</taxon>
        <taxon>Forsythia</taxon>
    </lineage>
</organism>
<protein>
    <submittedName>
        <fullName evidence="2">Uncharacterized protein</fullName>
    </submittedName>
</protein>
<keyword evidence="3" id="KW-1185">Reference proteome</keyword>
<comment type="caution">
    <text evidence="2">The sequence shown here is derived from an EMBL/GenBank/DDBJ whole genome shotgun (WGS) entry which is preliminary data.</text>
</comment>
<accession>A0ABD1WVA4</accession>
<sequence length="100" mass="11155">MLGIKVTMWEWRTKCENAGVVGLLENDGNAAGVPEGAIENDGNAAGVHKDGLEMNNEEETQPADESEEREVLRNFKKGLWTQTLSMKKSLYQHKIINLLL</sequence>
<evidence type="ECO:0000313" key="3">
    <source>
        <dbReference type="Proteomes" id="UP001604277"/>
    </source>
</evidence>
<name>A0ABD1WVA4_9LAMI</name>
<dbReference type="AlphaFoldDB" id="A0ABD1WVA4"/>
<evidence type="ECO:0000256" key="1">
    <source>
        <dbReference type="SAM" id="MobiDB-lite"/>
    </source>
</evidence>
<gene>
    <name evidence="2" type="ORF">Fot_06177</name>
</gene>
<dbReference type="Proteomes" id="UP001604277">
    <property type="component" value="Unassembled WGS sequence"/>
</dbReference>
<reference evidence="3" key="1">
    <citation type="submission" date="2024-07" db="EMBL/GenBank/DDBJ databases">
        <title>Two chromosome-level genome assemblies of Korean endemic species Abeliophyllum distichum and Forsythia ovata (Oleaceae).</title>
        <authorList>
            <person name="Jang H."/>
        </authorList>
    </citation>
    <scope>NUCLEOTIDE SEQUENCE [LARGE SCALE GENOMIC DNA]</scope>
</reference>
<dbReference type="EMBL" id="JBFOLJ010000002">
    <property type="protein sequence ID" value="KAL2552558.1"/>
    <property type="molecule type" value="Genomic_DNA"/>
</dbReference>
<feature type="region of interest" description="Disordered" evidence="1">
    <location>
        <begin position="32"/>
        <end position="69"/>
    </location>
</feature>
<feature type="compositionally biased region" description="Acidic residues" evidence="1">
    <location>
        <begin position="55"/>
        <end position="68"/>
    </location>
</feature>
<evidence type="ECO:0000313" key="2">
    <source>
        <dbReference type="EMBL" id="KAL2552558.1"/>
    </source>
</evidence>
<proteinExistence type="predicted"/>